<dbReference type="RefSeq" id="WP_388238748.1">
    <property type="nucleotide sequence ID" value="NZ_JBHVZQ010000031.1"/>
</dbReference>
<sequence>MLMRLFSRATLCPVVAVAVVLPGAAAAHAAAAGPLPACASAEDRSFPLTARIHGGPAAYTAGGGFGTWELELTNTTGRPCTGVHPVVVLVDEKRELKPSQPRLEFYDGLTTHPVRFEATDADELVGVFADDTAGFPGFTVGPRTTLTVKVRLAVTSDAVPNQVTATAAVVQRRADDGDWIGQSDGYRFRIDSGRTGTGLPFAEELAPTGTGGRILAVATAALLTGALSLLLARRRRRH</sequence>
<feature type="transmembrane region" description="Helical" evidence="1">
    <location>
        <begin position="214"/>
        <end position="232"/>
    </location>
</feature>
<reference evidence="3 4" key="1">
    <citation type="submission" date="2024-09" db="EMBL/GenBank/DDBJ databases">
        <title>The Natural Products Discovery Center: Release of the First 8490 Sequenced Strains for Exploring Actinobacteria Biosynthetic Diversity.</title>
        <authorList>
            <person name="Kalkreuter E."/>
            <person name="Kautsar S.A."/>
            <person name="Yang D."/>
            <person name="Bader C.D."/>
            <person name="Teijaro C.N."/>
            <person name="Fluegel L."/>
            <person name="Davis C.M."/>
            <person name="Simpson J.R."/>
            <person name="Lauterbach L."/>
            <person name="Steele A.D."/>
            <person name="Gui C."/>
            <person name="Meng S."/>
            <person name="Li G."/>
            <person name="Viehrig K."/>
            <person name="Ye F."/>
            <person name="Su P."/>
            <person name="Kiefer A.F."/>
            <person name="Nichols A."/>
            <person name="Cepeda A.J."/>
            <person name="Yan W."/>
            <person name="Fan B."/>
            <person name="Jiang Y."/>
            <person name="Adhikari A."/>
            <person name="Zheng C.-J."/>
            <person name="Schuster L."/>
            <person name="Cowan T.M."/>
            <person name="Smanski M.J."/>
            <person name="Chevrette M.G."/>
            <person name="De Carvalho L.P.S."/>
            <person name="Shen B."/>
        </authorList>
    </citation>
    <scope>NUCLEOTIDE SEQUENCE [LARGE SCALE GENOMIC DNA]</scope>
    <source>
        <strain evidence="3 4">NPDC058328</strain>
    </source>
</reference>
<feature type="chain" id="PRO_5046244723" description="Gram-positive cocci surface proteins LPxTG domain-containing protein" evidence="2">
    <location>
        <begin position="30"/>
        <end position="238"/>
    </location>
</feature>
<keyword evidence="2" id="KW-0732">Signal</keyword>
<evidence type="ECO:0000256" key="2">
    <source>
        <dbReference type="SAM" id="SignalP"/>
    </source>
</evidence>
<keyword evidence="1" id="KW-1133">Transmembrane helix</keyword>
<organism evidence="3 4">
    <name type="scientific">Streptomyces marokkonensis</name>
    <dbReference type="NCBI Taxonomy" id="324855"/>
    <lineage>
        <taxon>Bacteria</taxon>
        <taxon>Bacillati</taxon>
        <taxon>Actinomycetota</taxon>
        <taxon>Actinomycetes</taxon>
        <taxon>Kitasatosporales</taxon>
        <taxon>Streptomycetaceae</taxon>
        <taxon>Streptomyces</taxon>
    </lineage>
</organism>
<keyword evidence="1" id="KW-0472">Membrane</keyword>
<keyword evidence="1" id="KW-0812">Transmembrane</keyword>
<dbReference type="EMBL" id="JBHVZQ010000031">
    <property type="protein sequence ID" value="MFF1277130.1"/>
    <property type="molecule type" value="Genomic_DNA"/>
</dbReference>
<accession>A0ABW6QD27</accession>
<dbReference type="Proteomes" id="UP001601627">
    <property type="component" value="Unassembled WGS sequence"/>
</dbReference>
<proteinExistence type="predicted"/>
<name>A0ABW6QD27_9ACTN</name>
<evidence type="ECO:0000256" key="1">
    <source>
        <dbReference type="SAM" id="Phobius"/>
    </source>
</evidence>
<feature type="signal peptide" evidence="2">
    <location>
        <begin position="1"/>
        <end position="29"/>
    </location>
</feature>
<evidence type="ECO:0000313" key="3">
    <source>
        <dbReference type="EMBL" id="MFF1277130.1"/>
    </source>
</evidence>
<evidence type="ECO:0008006" key="5">
    <source>
        <dbReference type="Google" id="ProtNLM"/>
    </source>
</evidence>
<protein>
    <recommendedName>
        <fullName evidence="5">Gram-positive cocci surface proteins LPxTG domain-containing protein</fullName>
    </recommendedName>
</protein>
<gene>
    <name evidence="3" type="ORF">ACFVZC_27570</name>
</gene>
<evidence type="ECO:0000313" key="4">
    <source>
        <dbReference type="Proteomes" id="UP001601627"/>
    </source>
</evidence>
<comment type="caution">
    <text evidence="3">The sequence shown here is derived from an EMBL/GenBank/DDBJ whole genome shotgun (WGS) entry which is preliminary data.</text>
</comment>
<keyword evidence="4" id="KW-1185">Reference proteome</keyword>